<dbReference type="EMBL" id="FYEZ01000001">
    <property type="protein sequence ID" value="SNC64872.1"/>
    <property type="molecule type" value="Genomic_DNA"/>
</dbReference>
<dbReference type="Proteomes" id="UP000198122">
    <property type="component" value="Unassembled WGS sequence"/>
</dbReference>
<dbReference type="InterPro" id="IPR041657">
    <property type="entry name" value="HTH_17"/>
</dbReference>
<sequence length="164" mass="18566">METTLLKTGRVAEILGVSRQHVVDLCDRGDLPSIRIGAHRRVRQSDLEELLAARTLTREEHKLLWLHQAMLGHLLTRPDEVLQTARDNIHRWLPQHREDGMTAAYLRDWQRLLDSGVDAVRTILCSTSPRACELRQNSPFAGVLSPAERTAALRAFRATHPEAA</sequence>
<organism evidence="2 3">
    <name type="scientific">Kytococcus aerolatus</name>
    <dbReference type="NCBI Taxonomy" id="592308"/>
    <lineage>
        <taxon>Bacteria</taxon>
        <taxon>Bacillati</taxon>
        <taxon>Actinomycetota</taxon>
        <taxon>Actinomycetes</taxon>
        <taxon>Micrococcales</taxon>
        <taxon>Kytococcaceae</taxon>
        <taxon>Kytococcus</taxon>
    </lineage>
</organism>
<dbReference type="Pfam" id="PF12728">
    <property type="entry name" value="HTH_17"/>
    <property type="match status" value="1"/>
</dbReference>
<evidence type="ECO:0000313" key="3">
    <source>
        <dbReference type="Proteomes" id="UP000198122"/>
    </source>
</evidence>
<dbReference type="InterPro" id="IPR010093">
    <property type="entry name" value="SinI_DNA-bd"/>
</dbReference>
<proteinExistence type="predicted"/>
<dbReference type="InterPro" id="IPR009061">
    <property type="entry name" value="DNA-bd_dom_put_sf"/>
</dbReference>
<evidence type="ECO:0000259" key="1">
    <source>
        <dbReference type="Pfam" id="PF12728"/>
    </source>
</evidence>
<dbReference type="SUPFAM" id="SSF46955">
    <property type="entry name" value="Putative DNA-binding domain"/>
    <property type="match status" value="1"/>
</dbReference>
<dbReference type="GO" id="GO:0003677">
    <property type="term" value="F:DNA binding"/>
    <property type="evidence" value="ECO:0007669"/>
    <property type="project" value="InterPro"/>
</dbReference>
<keyword evidence="3" id="KW-1185">Reference proteome</keyword>
<name>A0A212TFS4_9MICO</name>
<accession>A0A212TFS4</accession>
<dbReference type="OrthoDB" id="3237625at2"/>
<dbReference type="NCBIfam" id="TIGR01764">
    <property type="entry name" value="excise"/>
    <property type="match status" value="1"/>
</dbReference>
<feature type="domain" description="Helix-turn-helix" evidence="1">
    <location>
        <begin position="5"/>
        <end position="54"/>
    </location>
</feature>
<reference evidence="2 3" key="1">
    <citation type="submission" date="2017-06" db="EMBL/GenBank/DDBJ databases">
        <authorList>
            <person name="Kim H.J."/>
            <person name="Triplett B.A."/>
        </authorList>
    </citation>
    <scope>NUCLEOTIDE SEQUENCE [LARGE SCALE GENOMIC DNA]</scope>
    <source>
        <strain evidence="2 3">DSM 22179</strain>
    </source>
</reference>
<protein>
    <submittedName>
        <fullName evidence="2">DNA binding domain-containing protein, excisionase family</fullName>
    </submittedName>
</protein>
<dbReference type="AlphaFoldDB" id="A0A212TFS4"/>
<dbReference type="RefSeq" id="WP_088818079.1">
    <property type="nucleotide sequence ID" value="NZ_FYEZ01000001.1"/>
</dbReference>
<gene>
    <name evidence="2" type="ORF">SAMN05445756_1202</name>
</gene>
<evidence type="ECO:0000313" key="2">
    <source>
        <dbReference type="EMBL" id="SNC64872.1"/>
    </source>
</evidence>